<dbReference type="EMBL" id="JAINUL010000001">
    <property type="protein sequence ID" value="MCC0094392.1"/>
    <property type="molecule type" value="Genomic_DNA"/>
</dbReference>
<protein>
    <submittedName>
        <fullName evidence="1">Uncharacterized protein</fullName>
    </submittedName>
</protein>
<proteinExistence type="predicted"/>
<sequence>MMEQTTPLKSAAGYGITVTPLERKGSFLSRARITVRVNTSEVRSEPTVVHVTFPKGEDTYLEVPEGREQWSFTWPDQLVGQLTRPVSNTPAVALAGPYTVVIVRGSVLGCNGFLGDVKGRGEA</sequence>
<evidence type="ECO:0000313" key="1">
    <source>
        <dbReference type="EMBL" id="MCC0094392.1"/>
    </source>
</evidence>
<dbReference type="Proteomes" id="UP001520654">
    <property type="component" value="Unassembled WGS sequence"/>
</dbReference>
<dbReference type="RefSeq" id="WP_229334958.1">
    <property type="nucleotide sequence ID" value="NZ_JAINUL010000001.1"/>
</dbReference>
<evidence type="ECO:0000313" key="2">
    <source>
        <dbReference type="Proteomes" id="UP001520654"/>
    </source>
</evidence>
<keyword evidence="2" id="KW-1185">Reference proteome</keyword>
<gene>
    <name evidence="1" type="ORF">K7B10_06220</name>
</gene>
<comment type="caution">
    <text evidence="1">The sequence shown here is derived from an EMBL/GenBank/DDBJ whole genome shotgun (WGS) entry which is preliminary data.</text>
</comment>
<reference evidence="1 2" key="1">
    <citation type="submission" date="2021-08" db="EMBL/GenBank/DDBJ databases">
        <title>Genomic Architecture of Streptomyces flavotricini NGL1 and Streptomyces erythrochromogenes HMS4 With Differential Plant Beneficial attributes and laccase production capabilities.</title>
        <authorList>
            <person name="Salwan R."/>
            <person name="Kaur R."/>
            <person name="Sharma V."/>
        </authorList>
    </citation>
    <scope>NUCLEOTIDE SEQUENCE [LARGE SCALE GENOMIC DNA]</scope>
    <source>
        <strain evidence="1 2">NGL1</strain>
    </source>
</reference>
<name>A0ABS8DZT5_9ACTN</name>
<accession>A0ABS8DZT5</accession>
<organism evidence="1 2">
    <name type="scientific">Streptomyces flavotricini</name>
    <dbReference type="NCBI Taxonomy" id="66888"/>
    <lineage>
        <taxon>Bacteria</taxon>
        <taxon>Bacillati</taxon>
        <taxon>Actinomycetota</taxon>
        <taxon>Actinomycetes</taxon>
        <taxon>Kitasatosporales</taxon>
        <taxon>Streptomycetaceae</taxon>
        <taxon>Streptomyces</taxon>
    </lineage>
</organism>